<dbReference type="InterPro" id="IPR017927">
    <property type="entry name" value="FAD-bd_FR_type"/>
</dbReference>
<dbReference type="CDD" id="cd00051">
    <property type="entry name" value="EFh"/>
    <property type="match status" value="1"/>
</dbReference>
<dbReference type="SUPFAM" id="SSF63380">
    <property type="entry name" value="Riboflavin synthase domain-like"/>
    <property type="match status" value="1"/>
</dbReference>
<keyword evidence="3" id="KW-0560">Oxidoreductase</keyword>
<evidence type="ECO:0000256" key="1">
    <source>
        <dbReference type="ARBA" id="ARBA00022617"/>
    </source>
</evidence>
<dbReference type="InterPro" id="IPR036291">
    <property type="entry name" value="NAD(P)-bd_dom_sf"/>
</dbReference>
<dbReference type="InterPro" id="IPR008333">
    <property type="entry name" value="Cbr1-like_FAD-bd_dom"/>
</dbReference>
<keyword evidence="4" id="KW-0408">Iron</keyword>
<reference evidence="7 8" key="1">
    <citation type="submission" date="2012-06" db="EMBL/GenBank/DDBJ databases">
        <title>Finished chromosome of genome of Crinalium epipsammum PCC 9333.</title>
        <authorList>
            <consortium name="US DOE Joint Genome Institute"/>
            <person name="Gugger M."/>
            <person name="Coursin T."/>
            <person name="Rippka R."/>
            <person name="Tandeau De Marsac N."/>
            <person name="Huntemann M."/>
            <person name="Wei C.-L."/>
            <person name="Han J."/>
            <person name="Detter J.C."/>
            <person name="Han C."/>
            <person name="Tapia R."/>
            <person name="Davenport K."/>
            <person name="Daligault H."/>
            <person name="Erkkila T."/>
            <person name="Gu W."/>
            <person name="Munk A.C.C."/>
            <person name="Teshima H."/>
            <person name="Xu Y."/>
            <person name="Chain P."/>
            <person name="Chen A."/>
            <person name="Krypides N."/>
            <person name="Mavromatis K."/>
            <person name="Markowitz V."/>
            <person name="Szeto E."/>
            <person name="Ivanova N."/>
            <person name="Mikhailova N."/>
            <person name="Ovchinnikova G."/>
            <person name="Pagani I."/>
            <person name="Pati A."/>
            <person name="Goodwin L."/>
            <person name="Peters L."/>
            <person name="Pitluck S."/>
            <person name="Woyke T."/>
            <person name="Kerfeld C."/>
        </authorList>
    </citation>
    <scope>NUCLEOTIDE SEQUENCE [LARGE SCALE GENOMIC DNA]</scope>
    <source>
        <strain evidence="7 8">PCC 9333</strain>
    </source>
</reference>
<dbReference type="EMBL" id="CP003620">
    <property type="protein sequence ID" value="AFZ12720.1"/>
    <property type="molecule type" value="Genomic_DNA"/>
</dbReference>
<dbReference type="eggNOG" id="COG0702">
    <property type="taxonomic scope" value="Bacteria"/>
</dbReference>
<dbReference type="OrthoDB" id="3398374at2"/>
<name>K9VZW9_9CYAN</name>
<dbReference type="eggNOG" id="COG1018">
    <property type="taxonomic scope" value="Bacteria"/>
</dbReference>
<evidence type="ECO:0000313" key="7">
    <source>
        <dbReference type="EMBL" id="AFZ12720.1"/>
    </source>
</evidence>
<dbReference type="PROSITE" id="PS50222">
    <property type="entry name" value="EF_HAND_2"/>
    <property type="match status" value="1"/>
</dbReference>
<dbReference type="InterPro" id="IPR007419">
    <property type="entry name" value="BFD-like_2Fe2S-bd_dom"/>
</dbReference>
<dbReference type="InterPro" id="IPR011992">
    <property type="entry name" value="EF-hand-dom_pair"/>
</dbReference>
<dbReference type="GO" id="GO:0004517">
    <property type="term" value="F:nitric-oxide synthase activity"/>
    <property type="evidence" value="ECO:0007669"/>
    <property type="project" value="InterPro"/>
</dbReference>
<dbReference type="Gene3D" id="1.10.238.10">
    <property type="entry name" value="EF-hand"/>
    <property type="match status" value="1"/>
</dbReference>
<evidence type="ECO:0000259" key="6">
    <source>
        <dbReference type="PROSITE" id="PS51384"/>
    </source>
</evidence>
<dbReference type="InterPro" id="IPR044944">
    <property type="entry name" value="NOS_dom_3"/>
</dbReference>
<dbReference type="PROSITE" id="PS00018">
    <property type="entry name" value="EF_HAND_1"/>
    <property type="match status" value="1"/>
</dbReference>
<accession>K9VZW9</accession>
<proteinExistence type="predicted"/>
<dbReference type="SUPFAM" id="SSF51735">
    <property type="entry name" value="NAD(P)-binding Rossmann-fold domains"/>
    <property type="match status" value="1"/>
</dbReference>
<dbReference type="InterPro" id="IPR036119">
    <property type="entry name" value="NOS_N_sf"/>
</dbReference>
<dbReference type="eggNOG" id="COG5126">
    <property type="taxonomic scope" value="Bacteria"/>
</dbReference>
<dbReference type="InterPro" id="IPR018247">
    <property type="entry name" value="EF_Hand_1_Ca_BS"/>
</dbReference>
<dbReference type="Pfam" id="PF00175">
    <property type="entry name" value="NAD_binding_1"/>
    <property type="match status" value="1"/>
</dbReference>
<keyword evidence="1" id="KW-0349">Heme</keyword>
<dbReference type="Pfam" id="PF00970">
    <property type="entry name" value="FAD_binding_6"/>
    <property type="match status" value="1"/>
</dbReference>
<dbReference type="InterPro" id="IPR044940">
    <property type="entry name" value="NOS_dom_2"/>
</dbReference>
<keyword evidence="8" id="KW-1185">Reference proteome</keyword>
<dbReference type="HOGENOM" id="CLU_274956_0_0_3"/>
<dbReference type="InterPro" id="IPR001433">
    <property type="entry name" value="OxRdtase_FAD/NAD-bd"/>
</dbReference>
<dbReference type="PATRIC" id="fig|1173022.3.peg.1983"/>
<dbReference type="Gene3D" id="3.90.440.10">
    <property type="entry name" value="Nitric Oxide Synthase,Heme Domain,Chain A domain 2"/>
    <property type="match status" value="1"/>
</dbReference>
<dbReference type="InterPro" id="IPR017938">
    <property type="entry name" value="Riboflavin_synthase-like_b-brl"/>
</dbReference>
<dbReference type="STRING" id="1173022.Cri9333_1836"/>
<dbReference type="PANTHER" id="PTHR43410">
    <property type="entry name" value="NITRIC OXIDE SYNTHASE OXYGENASE"/>
    <property type="match status" value="1"/>
</dbReference>
<feature type="domain" description="EF-hand" evidence="5">
    <location>
        <begin position="265"/>
        <end position="300"/>
    </location>
</feature>
<keyword evidence="2" id="KW-0479">Metal-binding</keyword>
<dbReference type="Pfam" id="PF13499">
    <property type="entry name" value="EF-hand_7"/>
    <property type="match status" value="1"/>
</dbReference>
<dbReference type="eggNOG" id="COG1251">
    <property type="taxonomic scope" value="Bacteria"/>
</dbReference>
<dbReference type="GO" id="GO:0005509">
    <property type="term" value="F:calcium ion binding"/>
    <property type="evidence" value="ECO:0007669"/>
    <property type="project" value="InterPro"/>
</dbReference>
<dbReference type="Gene3D" id="3.90.340.10">
    <property type="entry name" value="Nitric Oxide Synthase, Chain A, domain 1"/>
    <property type="match status" value="1"/>
</dbReference>
<dbReference type="RefSeq" id="WP_015202837.1">
    <property type="nucleotide sequence ID" value="NC_019753.1"/>
</dbReference>
<dbReference type="InterPro" id="IPR044943">
    <property type="entry name" value="NOS_dom_1"/>
</dbReference>
<dbReference type="Gene3D" id="3.40.50.80">
    <property type="entry name" value="Nucleotide-binding domain of ferredoxin-NADP reductase (FNR) module"/>
    <property type="match status" value="1"/>
</dbReference>
<dbReference type="Pfam" id="PF02898">
    <property type="entry name" value="NO_synthase"/>
    <property type="match status" value="1"/>
</dbReference>
<evidence type="ECO:0000313" key="8">
    <source>
        <dbReference type="Proteomes" id="UP000010472"/>
    </source>
</evidence>
<sequence length="1195" mass="134687">MTSSKLSDLASSTATILVLTSDVHYLPAKQFVNLAVTSDRFQVCGLKRFGAIAAATNLVSSEWLNFSLNSPKVLSEEFDSAEAAVIFIMPTDLSEVVALTRSFIDIAKKKGIRRLAWVAPACLNGKVGSSLAKAESLVRDLNIETLILRHAPLFSHLLMQKKELRFRRTLSLPLGTITLPWLDPSAIAQGLSKWLHGEINNQPPEILTGSNLLSGADIALELSAMLWQTMSAQQFARLRFEAIDIDKSGQIDAAELFPYLLDLGYSNDESESILEQADKDKNGTIDFEEFVYGLEAHLNRILADVPTEVRYFDLPTSAALHDAMAGGMNEKAAQSQLDWLVGVSKSGLTDHGEATAQWLGQKTIGLSDWIAQHILELINVYILPGRGILTISEGFLAGRPALITRLLQANDRMLIGERSLDGEVLEWYWADEDPNNLEEIRYTSENGGERVLRLKDGKIASLSAQGRWMGRRLAIQLFFEDRLLPRWQVALFRELGELQIEEVTTSGADSDIVCNCTKTTCGKVRELIDTGIDSLEEIAEQTQVTMICGSCQPLIEEMLGSANLAVAELVAKEDLGRGMMRFHFRPVYEQVFASKPGQHILIQGRVDGSWVTRAYTLSSPADQTEQYEITVKREQLGLFSAWLCDRADTDALLRISQPRGEFFLEDETPVVFFAGGIGITPAIAMMRTLANRRDTRKFHLDFSAPHAEDLVFQKELEQLVSTHPNFSFTVRATRSTGRLTPEDVQSLYPYTEGTVAFMCGPQPFMDAVRGYLQTAGWQDHAIRQELFSSKLNEDGNAQTPISQRPAVQLAGGITPIEQTSIYVQPINSVAKEAEVFLKQCYLEQGLAEVFLPRWQEVKESIERTGTYEHTYDELAYGTKLSWRNSNRCLGRNFWRSLQLRDMRHLQTEEEIFQTLVEHIKFATNNGNLRSTITILNPHFNIRIWNSLMLRYAGYRQPDGSILGDPANVELTDQALNLGWLKESRTRFDVLPFIIQVGEENPKLFEIPPEIILEVPISHPRYQWFAELDLKWFALPAVSNMMLDMGGIQYPTPFNGFYMGAEIGGRNFSDTDRYNLLPIVAEKMGLDCSDNMTLWKDAALVEINLAVLHSYKLHGVRMLDHHTLSDSFMQFVDEEQQCDRQVYGDWRWLIPPLSSSTVPVYPLEFENRLLKPNYFYLPDPWEQKPSSAKCPFHHQA</sequence>
<dbReference type="SMART" id="SM00054">
    <property type="entry name" value="EFh"/>
    <property type="match status" value="2"/>
</dbReference>
<dbReference type="InterPro" id="IPR041854">
    <property type="entry name" value="BFD-like_2Fe2S-bd_dom_sf"/>
</dbReference>
<dbReference type="KEGG" id="cep:Cri9333_1836"/>
<dbReference type="InterPro" id="IPR050607">
    <property type="entry name" value="NOS"/>
</dbReference>
<dbReference type="Gene3D" id="1.10.10.1100">
    <property type="entry name" value="BFD-like [2Fe-2S]-binding domain"/>
    <property type="match status" value="1"/>
</dbReference>
<evidence type="ECO:0000256" key="4">
    <source>
        <dbReference type="ARBA" id="ARBA00023004"/>
    </source>
</evidence>
<organism evidence="7 8">
    <name type="scientific">Crinalium epipsammum PCC 9333</name>
    <dbReference type="NCBI Taxonomy" id="1173022"/>
    <lineage>
        <taxon>Bacteria</taxon>
        <taxon>Bacillati</taxon>
        <taxon>Cyanobacteriota</taxon>
        <taxon>Cyanophyceae</taxon>
        <taxon>Gomontiellales</taxon>
        <taxon>Gomontiellaceae</taxon>
        <taxon>Crinalium</taxon>
    </lineage>
</organism>
<dbReference type="AlphaFoldDB" id="K9VZW9"/>
<dbReference type="Gene3D" id="3.40.50.720">
    <property type="entry name" value="NAD(P)-binding Rossmann-like Domain"/>
    <property type="match status" value="1"/>
</dbReference>
<dbReference type="PANTHER" id="PTHR43410:SF1">
    <property type="entry name" value="NITRIC OXIDE SYNTHASE"/>
    <property type="match status" value="1"/>
</dbReference>
<dbReference type="InterPro" id="IPR002048">
    <property type="entry name" value="EF_hand_dom"/>
</dbReference>
<dbReference type="SUPFAM" id="SSF47473">
    <property type="entry name" value="EF-hand"/>
    <property type="match status" value="1"/>
</dbReference>
<evidence type="ECO:0000256" key="3">
    <source>
        <dbReference type="ARBA" id="ARBA00023002"/>
    </source>
</evidence>
<dbReference type="Proteomes" id="UP000010472">
    <property type="component" value="Chromosome"/>
</dbReference>
<protein>
    <submittedName>
        <fullName evidence="7">Nitric oxide synthase NOS</fullName>
    </submittedName>
</protein>
<dbReference type="GO" id="GO:0006809">
    <property type="term" value="P:nitric oxide biosynthetic process"/>
    <property type="evidence" value="ECO:0007669"/>
    <property type="project" value="InterPro"/>
</dbReference>
<dbReference type="PRINTS" id="PR00410">
    <property type="entry name" value="PHEHYDRXLASE"/>
</dbReference>
<dbReference type="SUPFAM" id="SSF56512">
    <property type="entry name" value="Nitric oxide (NO) synthase oxygenase domain"/>
    <property type="match status" value="1"/>
</dbReference>
<dbReference type="SUPFAM" id="SSF52343">
    <property type="entry name" value="Ferredoxin reductase-like, C-terminal NADP-linked domain"/>
    <property type="match status" value="1"/>
</dbReference>
<evidence type="ECO:0000256" key="2">
    <source>
        <dbReference type="ARBA" id="ARBA00022723"/>
    </source>
</evidence>
<evidence type="ECO:0000259" key="5">
    <source>
        <dbReference type="PROSITE" id="PS50222"/>
    </source>
</evidence>
<dbReference type="Gene3D" id="3.90.1230.10">
    <property type="entry name" value="Nitric Oxide Synthase, Chain A, domain 3"/>
    <property type="match status" value="1"/>
</dbReference>
<dbReference type="eggNOG" id="COG4362">
    <property type="taxonomic scope" value="Bacteria"/>
</dbReference>
<dbReference type="PROSITE" id="PS51384">
    <property type="entry name" value="FAD_FR"/>
    <property type="match status" value="1"/>
</dbReference>
<gene>
    <name evidence="7" type="ORF">Cri9333_1836</name>
</gene>
<dbReference type="CDD" id="cd00575">
    <property type="entry name" value="NOS_oxygenase"/>
    <property type="match status" value="1"/>
</dbReference>
<dbReference type="Pfam" id="PF04324">
    <property type="entry name" value="Fer2_BFD"/>
    <property type="match status" value="1"/>
</dbReference>
<dbReference type="InterPro" id="IPR004030">
    <property type="entry name" value="NOS_N"/>
</dbReference>
<feature type="domain" description="FAD-binding FR-type" evidence="6">
    <location>
        <begin position="562"/>
        <end position="665"/>
    </location>
</feature>
<dbReference type="InterPro" id="IPR039261">
    <property type="entry name" value="FNR_nucleotide-bd"/>
</dbReference>
<dbReference type="Gene3D" id="2.40.30.10">
    <property type="entry name" value="Translation factors"/>
    <property type="match status" value="1"/>
</dbReference>